<dbReference type="OrthoDB" id="8045002at2759"/>
<proteinExistence type="predicted"/>
<evidence type="ECO:0000313" key="2">
    <source>
        <dbReference type="Proteomes" id="UP000801492"/>
    </source>
</evidence>
<keyword evidence="2" id="KW-1185">Reference proteome</keyword>
<dbReference type="Proteomes" id="UP000801492">
    <property type="component" value="Unassembled WGS sequence"/>
</dbReference>
<dbReference type="AlphaFoldDB" id="A0A8K0CNX7"/>
<comment type="caution">
    <text evidence="1">The sequence shown here is derived from an EMBL/GenBank/DDBJ whole genome shotgun (WGS) entry which is preliminary data.</text>
</comment>
<reference evidence="1" key="1">
    <citation type="submission" date="2019-08" db="EMBL/GenBank/DDBJ databases">
        <title>The genome of the North American firefly Photinus pyralis.</title>
        <authorList>
            <consortium name="Photinus pyralis genome working group"/>
            <person name="Fallon T.R."/>
            <person name="Sander Lower S.E."/>
            <person name="Weng J.-K."/>
        </authorList>
    </citation>
    <scope>NUCLEOTIDE SEQUENCE</scope>
    <source>
        <strain evidence="1">TRF0915ILg1</strain>
        <tissue evidence="1">Whole body</tissue>
    </source>
</reference>
<name>A0A8K0CNX7_IGNLU</name>
<protein>
    <submittedName>
        <fullName evidence="1">Uncharacterized protein</fullName>
    </submittedName>
</protein>
<feature type="non-terminal residue" evidence="1">
    <location>
        <position position="74"/>
    </location>
</feature>
<sequence length="74" mass="8834">MDKTTDISNKSQLSTIYRYVTTDGEVQERFLRFDNISDDRTAPRLTKHIFDCIDEFSFGEKLVAQRMMVPRLWR</sequence>
<accession>A0A8K0CNX7</accession>
<organism evidence="1 2">
    <name type="scientific">Ignelater luminosus</name>
    <name type="common">Cucubano</name>
    <name type="synonym">Pyrophorus luminosus</name>
    <dbReference type="NCBI Taxonomy" id="2038154"/>
    <lineage>
        <taxon>Eukaryota</taxon>
        <taxon>Metazoa</taxon>
        <taxon>Ecdysozoa</taxon>
        <taxon>Arthropoda</taxon>
        <taxon>Hexapoda</taxon>
        <taxon>Insecta</taxon>
        <taxon>Pterygota</taxon>
        <taxon>Neoptera</taxon>
        <taxon>Endopterygota</taxon>
        <taxon>Coleoptera</taxon>
        <taxon>Polyphaga</taxon>
        <taxon>Elateriformia</taxon>
        <taxon>Elateroidea</taxon>
        <taxon>Elateridae</taxon>
        <taxon>Agrypninae</taxon>
        <taxon>Pyrophorini</taxon>
        <taxon>Ignelater</taxon>
    </lineage>
</organism>
<gene>
    <name evidence="1" type="ORF">ILUMI_17742</name>
</gene>
<evidence type="ECO:0000313" key="1">
    <source>
        <dbReference type="EMBL" id="KAF2888431.1"/>
    </source>
</evidence>
<dbReference type="EMBL" id="VTPC01077315">
    <property type="protein sequence ID" value="KAF2888431.1"/>
    <property type="molecule type" value="Genomic_DNA"/>
</dbReference>